<evidence type="ECO:0000256" key="9">
    <source>
        <dbReference type="ARBA" id="ARBA00038489"/>
    </source>
</evidence>
<evidence type="ECO:0000256" key="10">
    <source>
        <dbReference type="ARBA" id="ARBA00042163"/>
    </source>
</evidence>
<evidence type="ECO:0000313" key="14">
    <source>
        <dbReference type="Proteomes" id="UP000247498"/>
    </source>
</evidence>
<dbReference type="EC" id="1.11.1.24" evidence="2"/>
<evidence type="ECO:0000256" key="2">
    <source>
        <dbReference type="ARBA" id="ARBA00013017"/>
    </source>
</evidence>
<evidence type="ECO:0000256" key="8">
    <source>
        <dbReference type="ARBA" id="ARBA00032824"/>
    </source>
</evidence>
<name>A0A2V0P9S6_9CHLO</name>
<dbReference type="PROSITE" id="PS51352">
    <property type="entry name" value="THIOREDOXIN_2"/>
    <property type="match status" value="1"/>
</dbReference>
<accession>A0A2V0P9S6</accession>
<keyword evidence="6" id="KW-1015">Disulfide bond</keyword>
<keyword evidence="5" id="KW-0560">Oxidoreductase</keyword>
<comment type="catalytic activity">
    <reaction evidence="11">
        <text>a hydroperoxide + [thioredoxin]-dithiol = an alcohol + [thioredoxin]-disulfide + H2O</text>
        <dbReference type="Rhea" id="RHEA:62620"/>
        <dbReference type="Rhea" id="RHEA-COMP:10698"/>
        <dbReference type="Rhea" id="RHEA-COMP:10700"/>
        <dbReference type="ChEBI" id="CHEBI:15377"/>
        <dbReference type="ChEBI" id="CHEBI:29950"/>
        <dbReference type="ChEBI" id="CHEBI:30879"/>
        <dbReference type="ChEBI" id="CHEBI:35924"/>
        <dbReference type="ChEBI" id="CHEBI:50058"/>
        <dbReference type="EC" id="1.11.1.24"/>
    </reaction>
</comment>
<proteinExistence type="inferred from homology"/>
<evidence type="ECO:0000256" key="1">
    <source>
        <dbReference type="ARBA" id="ARBA00004456"/>
    </source>
</evidence>
<evidence type="ECO:0000313" key="13">
    <source>
        <dbReference type="EMBL" id="GBF96596.1"/>
    </source>
</evidence>
<evidence type="ECO:0000256" key="4">
    <source>
        <dbReference type="ARBA" id="ARBA00022862"/>
    </source>
</evidence>
<sequence length="195" mass="21475">MLARPRSSAACGFRVAARPVPVVTRRSRAMVKPQALKVGDSLRDSPEFYRVLKASDGSIQSLAMFVNEHKQPVVLFFYPAAGTPGCTKEACKFRDEYARFQDAGAVVFGISGDAPEKNAEWAKQQRLPFLLLTDPSGIMRKTFGIPNDLLFLPGRQTYVFDPNGKCVLAFNSQLDAEKHVDEALAALRQLGALKK</sequence>
<evidence type="ECO:0000256" key="3">
    <source>
        <dbReference type="ARBA" id="ARBA00022559"/>
    </source>
</evidence>
<protein>
    <recommendedName>
        <fullName evidence="2">thioredoxin-dependent peroxiredoxin</fullName>
        <ecNumber evidence="2">1.11.1.24</ecNumber>
    </recommendedName>
    <alternativeName>
        <fullName evidence="8">Thioredoxin peroxidase</fullName>
    </alternativeName>
    <alternativeName>
        <fullName evidence="10">Thioredoxin-dependent peroxiredoxin Q</fullName>
    </alternativeName>
</protein>
<dbReference type="InterPro" id="IPR000866">
    <property type="entry name" value="AhpC/TSA"/>
</dbReference>
<dbReference type="InParanoid" id="A0A2V0P9S6"/>
<comment type="subcellular location">
    <subcellularLocation>
        <location evidence="1">Plastid</location>
        <location evidence="1">Chloroplast thylakoid lumen</location>
    </subcellularLocation>
</comment>
<dbReference type="InterPro" id="IPR050924">
    <property type="entry name" value="Peroxiredoxin_BCP/PrxQ"/>
</dbReference>
<evidence type="ECO:0000256" key="5">
    <source>
        <dbReference type="ARBA" id="ARBA00023002"/>
    </source>
</evidence>
<dbReference type="STRING" id="307507.A0A2V0P9S6"/>
<keyword evidence="4" id="KW-0049">Antioxidant</keyword>
<dbReference type="EMBL" id="BDRX01000083">
    <property type="protein sequence ID" value="GBF96596.1"/>
    <property type="molecule type" value="Genomic_DNA"/>
</dbReference>
<dbReference type="Gene3D" id="3.40.30.10">
    <property type="entry name" value="Glutaredoxin"/>
    <property type="match status" value="1"/>
</dbReference>
<evidence type="ECO:0000256" key="11">
    <source>
        <dbReference type="ARBA" id="ARBA00049091"/>
    </source>
</evidence>
<reference evidence="13 14" key="1">
    <citation type="journal article" date="2018" name="Sci. Rep.">
        <title>Raphidocelis subcapitata (=Pseudokirchneriella subcapitata) provides an insight into genome evolution and environmental adaptations in the Sphaeropleales.</title>
        <authorList>
            <person name="Suzuki S."/>
            <person name="Yamaguchi H."/>
            <person name="Nakajima N."/>
            <person name="Kawachi M."/>
        </authorList>
    </citation>
    <scope>NUCLEOTIDE SEQUENCE [LARGE SCALE GENOMIC DNA]</scope>
    <source>
        <strain evidence="13 14">NIES-35</strain>
    </source>
</reference>
<dbReference type="CDD" id="cd03017">
    <property type="entry name" value="PRX_BCP"/>
    <property type="match status" value="1"/>
</dbReference>
<dbReference type="AlphaFoldDB" id="A0A2V0P9S6"/>
<gene>
    <name evidence="13" type="ORF">Rsub_09342</name>
</gene>
<dbReference type="InterPro" id="IPR036249">
    <property type="entry name" value="Thioredoxin-like_sf"/>
</dbReference>
<keyword evidence="14" id="KW-1185">Reference proteome</keyword>
<dbReference type="GO" id="GO:0045454">
    <property type="term" value="P:cell redox homeostasis"/>
    <property type="evidence" value="ECO:0007669"/>
    <property type="project" value="TreeGrafter"/>
</dbReference>
<comment type="caution">
    <text evidence="13">The sequence shown here is derived from an EMBL/GenBank/DDBJ whole genome shotgun (WGS) entry which is preliminary data.</text>
</comment>
<dbReference type="FunCoup" id="A0A2V0P9S6">
    <property type="interactions" value="646"/>
</dbReference>
<dbReference type="OrthoDB" id="338622at2759"/>
<keyword evidence="3 13" id="KW-0575">Peroxidase</keyword>
<dbReference type="PANTHER" id="PTHR42801:SF4">
    <property type="entry name" value="AHPC_TSA FAMILY PROTEIN"/>
    <property type="match status" value="1"/>
</dbReference>
<dbReference type="Proteomes" id="UP000247498">
    <property type="component" value="Unassembled WGS sequence"/>
</dbReference>
<organism evidence="13 14">
    <name type="scientific">Raphidocelis subcapitata</name>
    <dbReference type="NCBI Taxonomy" id="307507"/>
    <lineage>
        <taxon>Eukaryota</taxon>
        <taxon>Viridiplantae</taxon>
        <taxon>Chlorophyta</taxon>
        <taxon>core chlorophytes</taxon>
        <taxon>Chlorophyceae</taxon>
        <taxon>CS clade</taxon>
        <taxon>Sphaeropleales</taxon>
        <taxon>Selenastraceae</taxon>
        <taxon>Raphidocelis</taxon>
    </lineage>
</organism>
<comment type="similarity">
    <text evidence="9">Belongs to the peroxiredoxin family. BCP/PrxQ subfamily.</text>
</comment>
<evidence type="ECO:0000256" key="6">
    <source>
        <dbReference type="ARBA" id="ARBA00023157"/>
    </source>
</evidence>
<dbReference type="GO" id="GO:0008379">
    <property type="term" value="F:thioredoxin peroxidase activity"/>
    <property type="evidence" value="ECO:0007669"/>
    <property type="project" value="TreeGrafter"/>
</dbReference>
<dbReference type="GO" id="GO:0009543">
    <property type="term" value="C:chloroplast thylakoid lumen"/>
    <property type="evidence" value="ECO:0007669"/>
    <property type="project" value="UniProtKB-SubCell"/>
</dbReference>
<dbReference type="InterPro" id="IPR013766">
    <property type="entry name" value="Thioredoxin_domain"/>
</dbReference>
<evidence type="ECO:0000259" key="12">
    <source>
        <dbReference type="PROSITE" id="PS51352"/>
    </source>
</evidence>
<dbReference type="Pfam" id="PF00578">
    <property type="entry name" value="AhpC-TSA"/>
    <property type="match status" value="1"/>
</dbReference>
<evidence type="ECO:0000256" key="7">
    <source>
        <dbReference type="ARBA" id="ARBA00023284"/>
    </source>
</evidence>
<dbReference type="PANTHER" id="PTHR42801">
    <property type="entry name" value="THIOREDOXIN-DEPENDENT PEROXIDE REDUCTASE"/>
    <property type="match status" value="1"/>
</dbReference>
<dbReference type="SUPFAM" id="SSF52833">
    <property type="entry name" value="Thioredoxin-like"/>
    <property type="match status" value="1"/>
</dbReference>
<feature type="domain" description="Thioredoxin" evidence="12">
    <location>
        <begin position="36"/>
        <end position="192"/>
    </location>
</feature>
<keyword evidence="7" id="KW-0676">Redox-active center</keyword>
<dbReference type="GO" id="GO:0034599">
    <property type="term" value="P:cellular response to oxidative stress"/>
    <property type="evidence" value="ECO:0007669"/>
    <property type="project" value="TreeGrafter"/>
</dbReference>